<feature type="domain" description="C2H2-type" evidence="8">
    <location>
        <begin position="301"/>
        <end position="329"/>
    </location>
</feature>
<dbReference type="Pfam" id="PF05920">
    <property type="entry name" value="Homeobox_KN"/>
    <property type="match status" value="1"/>
</dbReference>
<dbReference type="InterPro" id="IPR013087">
    <property type="entry name" value="Znf_C2H2_type"/>
</dbReference>
<keyword evidence="4" id="KW-0479">Metal-binding</keyword>
<dbReference type="AlphaFoldDB" id="A0A2V1EDY7"/>
<evidence type="ECO:0000256" key="2">
    <source>
        <dbReference type="ARBA" id="ARBA00023155"/>
    </source>
</evidence>
<dbReference type="InterPro" id="IPR009057">
    <property type="entry name" value="Homeodomain-like_sf"/>
</dbReference>
<dbReference type="GO" id="GO:0008270">
    <property type="term" value="F:zinc ion binding"/>
    <property type="evidence" value="ECO:0007669"/>
    <property type="project" value="UniProtKB-KW"/>
</dbReference>
<feature type="compositionally biased region" description="Polar residues" evidence="6">
    <location>
        <begin position="1"/>
        <end position="12"/>
    </location>
</feature>
<keyword evidence="4" id="KW-0863">Zinc-finger</keyword>
<feature type="compositionally biased region" description="Basic residues" evidence="6">
    <location>
        <begin position="270"/>
        <end position="282"/>
    </location>
</feature>
<dbReference type="SMART" id="SM00355">
    <property type="entry name" value="ZnF_C2H2"/>
    <property type="match status" value="3"/>
</dbReference>
<feature type="domain" description="Homeobox" evidence="7">
    <location>
        <begin position="110"/>
        <end position="173"/>
    </location>
</feature>
<dbReference type="Gene3D" id="1.10.10.60">
    <property type="entry name" value="Homeodomain-like"/>
    <property type="match status" value="1"/>
</dbReference>
<evidence type="ECO:0000256" key="3">
    <source>
        <dbReference type="ARBA" id="ARBA00023242"/>
    </source>
</evidence>
<feature type="compositionally biased region" description="Basic and acidic residues" evidence="6">
    <location>
        <begin position="214"/>
        <end position="229"/>
    </location>
</feature>
<evidence type="ECO:0000256" key="4">
    <source>
        <dbReference type="PROSITE-ProRule" id="PRU00042"/>
    </source>
</evidence>
<proteinExistence type="predicted"/>
<dbReference type="GO" id="GO:0005634">
    <property type="term" value="C:nucleus"/>
    <property type="evidence" value="ECO:0007669"/>
    <property type="project" value="UniProtKB-SubCell"/>
</dbReference>
<gene>
    <name evidence="9" type="ORF">DM02DRAFT_666808</name>
</gene>
<dbReference type="STRING" id="97972.A0A2V1EDY7"/>
<dbReference type="OrthoDB" id="5399138at2759"/>
<evidence type="ECO:0000259" key="7">
    <source>
        <dbReference type="PROSITE" id="PS50071"/>
    </source>
</evidence>
<feature type="domain" description="C2H2-type" evidence="8">
    <location>
        <begin position="479"/>
        <end position="507"/>
    </location>
</feature>
<accession>A0A2V1EDY7</accession>
<dbReference type="PROSITE" id="PS00028">
    <property type="entry name" value="ZINC_FINGER_C2H2_1"/>
    <property type="match status" value="2"/>
</dbReference>
<protein>
    <recommendedName>
        <fullName evidence="11">Homeobox domain-containing protein</fullName>
    </recommendedName>
</protein>
<keyword evidence="4" id="KW-0862">Zinc</keyword>
<dbReference type="SUPFAM" id="SSF46689">
    <property type="entry name" value="Homeodomain-like"/>
    <property type="match status" value="1"/>
</dbReference>
<feature type="region of interest" description="Disordered" evidence="6">
    <location>
        <begin position="96"/>
        <end position="119"/>
    </location>
</feature>
<reference evidence="9 10" key="1">
    <citation type="journal article" date="2018" name="Sci. Rep.">
        <title>Comparative genomics provides insights into the lifestyle and reveals functional heterogeneity of dark septate endophytic fungi.</title>
        <authorList>
            <person name="Knapp D.G."/>
            <person name="Nemeth J.B."/>
            <person name="Barry K."/>
            <person name="Hainaut M."/>
            <person name="Henrissat B."/>
            <person name="Johnson J."/>
            <person name="Kuo A."/>
            <person name="Lim J.H.P."/>
            <person name="Lipzen A."/>
            <person name="Nolan M."/>
            <person name="Ohm R.A."/>
            <person name="Tamas L."/>
            <person name="Grigoriev I.V."/>
            <person name="Spatafora J.W."/>
            <person name="Nagy L.G."/>
            <person name="Kovacs G.M."/>
        </authorList>
    </citation>
    <scope>NUCLEOTIDE SEQUENCE [LARGE SCALE GENOMIC DNA]</scope>
    <source>
        <strain evidence="9 10">DSE2036</strain>
    </source>
</reference>
<evidence type="ECO:0000256" key="6">
    <source>
        <dbReference type="SAM" id="MobiDB-lite"/>
    </source>
</evidence>
<dbReference type="GO" id="GO:0003677">
    <property type="term" value="F:DNA binding"/>
    <property type="evidence" value="ECO:0007669"/>
    <property type="project" value="UniProtKB-UniRule"/>
</dbReference>
<dbReference type="PROSITE" id="PS50071">
    <property type="entry name" value="HOMEOBOX_2"/>
    <property type="match status" value="1"/>
</dbReference>
<dbReference type="Proteomes" id="UP000244855">
    <property type="component" value="Unassembled WGS sequence"/>
</dbReference>
<feature type="region of interest" description="Disordered" evidence="6">
    <location>
        <begin position="1"/>
        <end position="21"/>
    </location>
</feature>
<dbReference type="GO" id="GO:0006355">
    <property type="term" value="P:regulation of DNA-templated transcription"/>
    <property type="evidence" value="ECO:0007669"/>
    <property type="project" value="InterPro"/>
</dbReference>
<organism evidence="9 10">
    <name type="scientific">Periconia macrospinosa</name>
    <dbReference type="NCBI Taxonomy" id="97972"/>
    <lineage>
        <taxon>Eukaryota</taxon>
        <taxon>Fungi</taxon>
        <taxon>Dikarya</taxon>
        <taxon>Ascomycota</taxon>
        <taxon>Pezizomycotina</taxon>
        <taxon>Dothideomycetes</taxon>
        <taxon>Pleosporomycetidae</taxon>
        <taxon>Pleosporales</taxon>
        <taxon>Massarineae</taxon>
        <taxon>Periconiaceae</taxon>
        <taxon>Periconia</taxon>
    </lineage>
</organism>
<dbReference type="EMBL" id="KZ805304">
    <property type="protein sequence ID" value="PVI07495.1"/>
    <property type="molecule type" value="Genomic_DNA"/>
</dbReference>
<evidence type="ECO:0000256" key="5">
    <source>
        <dbReference type="PROSITE-ProRule" id="PRU00108"/>
    </source>
</evidence>
<evidence type="ECO:0000256" key="1">
    <source>
        <dbReference type="ARBA" id="ARBA00023125"/>
    </source>
</evidence>
<evidence type="ECO:0008006" key="11">
    <source>
        <dbReference type="Google" id="ProtNLM"/>
    </source>
</evidence>
<feature type="DNA-binding region" description="Homeobox" evidence="5">
    <location>
        <begin position="112"/>
        <end position="174"/>
    </location>
</feature>
<dbReference type="SUPFAM" id="SSF57667">
    <property type="entry name" value="beta-beta-alpha zinc fingers"/>
    <property type="match status" value="1"/>
</dbReference>
<keyword evidence="2 5" id="KW-0371">Homeobox</keyword>
<keyword evidence="10" id="KW-1185">Reference proteome</keyword>
<dbReference type="PANTHER" id="PTHR11850">
    <property type="entry name" value="HOMEOBOX PROTEIN TRANSCRIPTION FACTORS"/>
    <property type="match status" value="1"/>
</dbReference>
<dbReference type="InterPro" id="IPR050224">
    <property type="entry name" value="TALE_homeobox"/>
</dbReference>
<evidence type="ECO:0000259" key="8">
    <source>
        <dbReference type="PROSITE" id="PS50157"/>
    </source>
</evidence>
<feature type="region of interest" description="Disordered" evidence="6">
    <location>
        <begin position="172"/>
        <end position="300"/>
    </location>
</feature>
<evidence type="ECO:0000313" key="10">
    <source>
        <dbReference type="Proteomes" id="UP000244855"/>
    </source>
</evidence>
<dbReference type="PROSITE" id="PS50157">
    <property type="entry name" value="ZINC_FINGER_C2H2_2"/>
    <property type="match status" value="2"/>
</dbReference>
<evidence type="ECO:0000313" key="9">
    <source>
        <dbReference type="EMBL" id="PVI07495.1"/>
    </source>
</evidence>
<comment type="subcellular location">
    <subcellularLocation>
        <location evidence="5">Nucleus</location>
    </subcellularLocation>
</comment>
<dbReference type="InterPro" id="IPR001356">
    <property type="entry name" value="HD"/>
</dbReference>
<dbReference type="InterPro" id="IPR036236">
    <property type="entry name" value="Znf_C2H2_sf"/>
</dbReference>
<dbReference type="CDD" id="cd00086">
    <property type="entry name" value="homeodomain"/>
    <property type="match status" value="1"/>
</dbReference>
<feature type="compositionally biased region" description="Polar residues" evidence="6">
    <location>
        <begin position="174"/>
        <end position="183"/>
    </location>
</feature>
<sequence length="711" mass="80593">MKPHNSITTNMSCKERPRFHHGPHFTGDNIYPLDRMELQDEDNTTAVNLLHHSSKVLFTDRLWPELAAGNALDESQVQFSPSPFLQASDFTPHPHLPLLPSFHSARPTDADKRGSRRRIPSVARRILEDSFVRHSDHPYIPPDELQEIVKLTGLTTRQVRTFFANARARKLPPISNSSKSEAPTTAGPFIDDQLSVPLDRYLSSSSGQEGVDEDAVHEAAKRLRRPLPERRHRMSNTALSASGSNADSSSSSAGDKDNNPTPSYDSIHHRESRRGRRRRRDPAKKQITSVARKPSSPSRKFQCTFCTNDFAQKYDWRRHEESVHFPQKEWVCMPDGPVHEESCCVFCDLRSPDKRHLDSHKSITCSQLPRAKRAFLRRDKLIQHIKQVHACQPPKMMKSWCRPINHNVLLICGLCVCVLPDWGTRADHMVDHFTDNIGMDMWLWERPGGVVTSDVLPEGNILRGLSQHYSPYPHPEGTHKCEVCSDAFRFMSNLIVHRRQVHNIFRTTDLNKKYWPTSTTIDATGGAEASQPTNMNLVQIEEQQSHEEEETDYSTTNTTLNTIINTNPFFTNPQNAMISTPLNITTTTTLTTYIPHPSSIPFPHITTTTQRNPALTFTPVPSNAYPTSHHDVFYSTASFTPPSLSPSPLIDPRLFMTDEERDRVQGLRDDEEGFFGDSMSGVMEGLELLQEEYGGGFVGRWGSPFYDGEFL</sequence>
<keyword evidence="3 5" id="KW-0539">Nucleus</keyword>
<dbReference type="SMART" id="SM00389">
    <property type="entry name" value="HOX"/>
    <property type="match status" value="1"/>
</dbReference>
<name>A0A2V1EDY7_9PLEO</name>
<keyword evidence="1 5" id="KW-0238">DNA-binding</keyword>
<dbReference type="InterPro" id="IPR008422">
    <property type="entry name" value="KN_HD"/>
</dbReference>
<feature type="compositionally biased region" description="Low complexity" evidence="6">
    <location>
        <begin position="240"/>
        <end position="253"/>
    </location>
</feature>